<evidence type="ECO:0000256" key="6">
    <source>
        <dbReference type="SAM" id="MobiDB-lite"/>
    </source>
</evidence>
<dbReference type="Pfam" id="PF00270">
    <property type="entry name" value="DEAD"/>
    <property type="match status" value="1"/>
</dbReference>
<organism evidence="10 11">
    <name type="scientific">Agrocybe pediades</name>
    <dbReference type="NCBI Taxonomy" id="84607"/>
    <lineage>
        <taxon>Eukaryota</taxon>
        <taxon>Fungi</taxon>
        <taxon>Dikarya</taxon>
        <taxon>Basidiomycota</taxon>
        <taxon>Agaricomycotina</taxon>
        <taxon>Agaricomycetes</taxon>
        <taxon>Agaricomycetidae</taxon>
        <taxon>Agaricales</taxon>
        <taxon>Agaricineae</taxon>
        <taxon>Strophariaceae</taxon>
        <taxon>Agrocybe</taxon>
    </lineage>
</organism>
<dbReference type="InterPro" id="IPR027417">
    <property type="entry name" value="P-loop_NTPase"/>
</dbReference>
<dbReference type="EMBL" id="JAACJL010000031">
    <property type="protein sequence ID" value="KAF4616501.1"/>
    <property type="molecule type" value="Genomic_DNA"/>
</dbReference>
<dbReference type="Proteomes" id="UP000521872">
    <property type="component" value="Unassembled WGS sequence"/>
</dbReference>
<comment type="function">
    <text evidence="5">RNA helicase.</text>
</comment>
<protein>
    <recommendedName>
        <fullName evidence="5">ATP-dependent RNA helicase</fullName>
        <ecNumber evidence="5">3.6.4.13</ecNumber>
    </recommendedName>
</protein>
<keyword evidence="7" id="KW-0812">Transmembrane</keyword>
<feature type="region of interest" description="Disordered" evidence="6">
    <location>
        <begin position="565"/>
        <end position="587"/>
    </location>
</feature>
<feature type="domain" description="Helicase C-terminal" evidence="9">
    <location>
        <begin position="480"/>
        <end position="681"/>
    </location>
</feature>
<keyword evidence="5" id="KW-0347">Helicase</keyword>
<feature type="compositionally biased region" description="Basic and acidic residues" evidence="6">
    <location>
        <begin position="895"/>
        <end position="906"/>
    </location>
</feature>
<dbReference type="Gene3D" id="3.40.50.300">
    <property type="entry name" value="P-loop containing nucleotide triphosphate hydrolases"/>
    <property type="match status" value="2"/>
</dbReference>
<dbReference type="CDD" id="cd18787">
    <property type="entry name" value="SF2_C_DEAD"/>
    <property type="match status" value="1"/>
</dbReference>
<dbReference type="InterPro" id="IPR011545">
    <property type="entry name" value="DEAD/DEAH_box_helicase_dom"/>
</dbReference>
<comment type="similarity">
    <text evidence="5">Belongs to the DEAD box helicase family.</text>
</comment>
<name>A0A8H4QSN4_9AGAR</name>
<keyword evidence="2 5" id="KW-0378">Hydrolase</keyword>
<evidence type="ECO:0000256" key="4">
    <source>
        <dbReference type="ARBA" id="ARBA00022884"/>
    </source>
</evidence>
<comment type="caution">
    <text evidence="10">The sequence shown here is derived from an EMBL/GenBank/DDBJ whole genome shotgun (WGS) entry which is preliminary data.</text>
</comment>
<evidence type="ECO:0000313" key="10">
    <source>
        <dbReference type="EMBL" id="KAF4616501.1"/>
    </source>
</evidence>
<comment type="domain">
    <text evidence="5">The Q motif is unique to and characteristic of the DEAD box family of RNA helicases and controls ATP binding and hydrolysis.</text>
</comment>
<keyword evidence="7" id="KW-0472">Membrane</keyword>
<keyword evidence="3 5" id="KW-0067">ATP-binding</keyword>
<proteinExistence type="inferred from homology"/>
<dbReference type="GO" id="GO:0003724">
    <property type="term" value="F:RNA helicase activity"/>
    <property type="evidence" value="ECO:0007669"/>
    <property type="project" value="UniProtKB-EC"/>
</dbReference>
<evidence type="ECO:0000256" key="1">
    <source>
        <dbReference type="ARBA" id="ARBA00022741"/>
    </source>
</evidence>
<dbReference type="EC" id="3.6.4.13" evidence="5"/>
<feature type="compositionally biased region" description="Low complexity" evidence="6">
    <location>
        <begin position="818"/>
        <end position="854"/>
    </location>
</feature>
<sequence>MASKSLSLSSSMKTKMLLAGASASNGVAAANVGARRSFFVMAAVTRSSLWSVFVALLCSLFYILLSSSQRHVSHAPYSAWRIGKMIVAFCPLSRTALPRKLCQSELLRPTLATLPTIRYASTATAPASSTEASLAEELDGVLEEDSAVGTADPSLAFSRLADSIHPATLKAITIHPFQHTHMSPVQAKILPMLPSLAMPRNHRHPEDNVPGLGSMDYMLDVDSNPKDLLVKAKTGTGKTMAFLVPAIEARLAQLSSHAAKIQAEANAASTPLSRGDIAAALNKYAQDNVGTLIISPTRELATQIAVEAQNLTTHQQGWQVQVLLGGESKGMQIGQWTGRGSYNDRRKSRDNTAGRKDIVVATPGRLLDLLNSEPGFKDAFAGCRMFILDEADTLLDMGFRDDIERIAAFLPPSSQRQTFLFSATVSRAIQSIAQSTLSKDHEFVNCVSEDDSPVHAHIPQFHTVVKSAEELAPHVLRLIALDQLEHAAGDGQFKKGNKSKIIIFLSTTNMVNVFANVIRKSLSVLPAGPGSSRAGGTQIFEMHAKLDMKQRMRVSAAFRGEKEDAMAHKKVPGRYQSRGSSPYSHAKEGPKILITSDVSARGVDYPGVTRVIQVGAPASEDIYVHRVGRTGRGSNKTGRGDLVLMPFEMGFVRRRLGKFGLGAVTVGDVEKELVDRVEGLASSSASTPAYTKASVAEIPILAREVQHGMASQDPERVSGAYCSQLGFFIGKSREIGLEIREVVRGLKTMWMEMWGLVREPNMSRNLREMVDAAERGSGFVGGGSRDRRGGYSGGGGGRGGSYSSSSGSSYGNRGGSGSSSYGDRYGGSNANAGNSWSSDSSSSSSSYSRSNNNARAFTDSGYGYAKGTRAGFGHEKMFSRRKDAGWEDGGSSAWRGRDSSSERGSYDRGSGSGGSRSRESQPWQTRGKVRGRDEGRRRDWRSDID</sequence>
<evidence type="ECO:0000259" key="8">
    <source>
        <dbReference type="PROSITE" id="PS51192"/>
    </source>
</evidence>
<reference evidence="10 11" key="1">
    <citation type="submission" date="2019-12" db="EMBL/GenBank/DDBJ databases">
        <authorList>
            <person name="Floudas D."/>
            <person name="Bentzer J."/>
            <person name="Ahren D."/>
            <person name="Johansson T."/>
            <person name="Persson P."/>
            <person name="Tunlid A."/>
        </authorList>
    </citation>
    <scope>NUCLEOTIDE SEQUENCE [LARGE SCALE GENOMIC DNA]</scope>
    <source>
        <strain evidence="10 11">CBS 102.39</strain>
    </source>
</reference>
<dbReference type="InterPro" id="IPR014001">
    <property type="entry name" value="Helicase_ATP-bd"/>
</dbReference>
<dbReference type="GO" id="GO:0005524">
    <property type="term" value="F:ATP binding"/>
    <property type="evidence" value="ECO:0007669"/>
    <property type="project" value="UniProtKB-UniRule"/>
</dbReference>
<dbReference type="SUPFAM" id="SSF52540">
    <property type="entry name" value="P-loop containing nucleoside triphosphate hydrolases"/>
    <property type="match status" value="1"/>
</dbReference>
<dbReference type="PROSITE" id="PS51194">
    <property type="entry name" value="HELICASE_CTER"/>
    <property type="match status" value="1"/>
</dbReference>
<feature type="compositionally biased region" description="Gly residues" evidence="6">
    <location>
        <begin position="790"/>
        <end position="800"/>
    </location>
</feature>
<evidence type="ECO:0000256" key="3">
    <source>
        <dbReference type="ARBA" id="ARBA00022840"/>
    </source>
</evidence>
<evidence type="ECO:0000256" key="2">
    <source>
        <dbReference type="ARBA" id="ARBA00022801"/>
    </source>
</evidence>
<evidence type="ECO:0000256" key="7">
    <source>
        <dbReference type="SAM" id="Phobius"/>
    </source>
</evidence>
<feature type="compositionally biased region" description="Low complexity" evidence="6">
    <location>
        <begin position="801"/>
        <end position="811"/>
    </location>
</feature>
<dbReference type="GO" id="GO:0016787">
    <property type="term" value="F:hydrolase activity"/>
    <property type="evidence" value="ECO:0007669"/>
    <property type="project" value="UniProtKB-KW"/>
</dbReference>
<dbReference type="PANTHER" id="PTHR24031">
    <property type="entry name" value="RNA HELICASE"/>
    <property type="match status" value="1"/>
</dbReference>
<keyword evidence="4 5" id="KW-0694">RNA-binding</keyword>
<dbReference type="AlphaFoldDB" id="A0A8H4QSN4"/>
<dbReference type="SMART" id="SM00487">
    <property type="entry name" value="DEXDc"/>
    <property type="match status" value="1"/>
</dbReference>
<dbReference type="PROSITE" id="PS51192">
    <property type="entry name" value="HELICASE_ATP_BIND_1"/>
    <property type="match status" value="1"/>
</dbReference>
<accession>A0A8H4QSN4</accession>
<feature type="region of interest" description="Disordered" evidence="6">
    <location>
        <begin position="882"/>
        <end position="945"/>
    </location>
</feature>
<dbReference type="Pfam" id="PF00271">
    <property type="entry name" value="Helicase_C"/>
    <property type="match status" value="1"/>
</dbReference>
<dbReference type="InterPro" id="IPR001650">
    <property type="entry name" value="Helicase_C-like"/>
</dbReference>
<gene>
    <name evidence="10" type="ORF">D9613_008778</name>
</gene>
<evidence type="ECO:0000259" key="9">
    <source>
        <dbReference type="PROSITE" id="PS51194"/>
    </source>
</evidence>
<keyword evidence="11" id="KW-1185">Reference proteome</keyword>
<keyword evidence="7" id="KW-1133">Transmembrane helix</keyword>
<keyword evidence="1 5" id="KW-0547">Nucleotide-binding</keyword>
<feature type="region of interest" description="Disordered" evidence="6">
    <location>
        <begin position="776"/>
        <end position="865"/>
    </location>
</feature>
<dbReference type="SMART" id="SM00490">
    <property type="entry name" value="HELICc"/>
    <property type="match status" value="1"/>
</dbReference>
<dbReference type="GO" id="GO:0003723">
    <property type="term" value="F:RNA binding"/>
    <property type="evidence" value="ECO:0007669"/>
    <property type="project" value="UniProtKB-UniRule"/>
</dbReference>
<comment type="catalytic activity">
    <reaction evidence="5">
        <text>ATP + H2O = ADP + phosphate + H(+)</text>
        <dbReference type="Rhea" id="RHEA:13065"/>
        <dbReference type="ChEBI" id="CHEBI:15377"/>
        <dbReference type="ChEBI" id="CHEBI:15378"/>
        <dbReference type="ChEBI" id="CHEBI:30616"/>
        <dbReference type="ChEBI" id="CHEBI:43474"/>
        <dbReference type="ChEBI" id="CHEBI:456216"/>
        <dbReference type="EC" id="3.6.4.13"/>
    </reaction>
</comment>
<evidence type="ECO:0000313" key="11">
    <source>
        <dbReference type="Proteomes" id="UP000521872"/>
    </source>
</evidence>
<evidence type="ECO:0000256" key="5">
    <source>
        <dbReference type="RuleBase" id="RU365068"/>
    </source>
</evidence>
<feature type="compositionally biased region" description="Basic and acidic residues" evidence="6">
    <location>
        <begin position="930"/>
        <end position="945"/>
    </location>
</feature>
<feature type="transmembrane region" description="Helical" evidence="7">
    <location>
        <begin position="39"/>
        <end position="65"/>
    </location>
</feature>
<feature type="domain" description="Helicase ATP-binding" evidence="8">
    <location>
        <begin position="219"/>
        <end position="443"/>
    </location>
</feature>